<reference evidence="2" key="2">
    <citation type="submission" date="2015-07" db="EMBL/GenBank/DDBJ databases">
        <authorList>
            <person name="Welte C."/>
            <person name="de Graaf R."/>
            <person name="van den Bosch T.J.M."/>
            <person name="Op den Camp H."/>
            <person name="van Dam N."/>
            <person name="Jetten M."/>
        </authorList>
    </citation>
    <scope>NUCLEOTIDE SEQUENCE</scope>
    <source>
        <plasmid evidence="2">Drgb3</plasmid>
    </source>
</reference>
<dbReference type="InterPro" id="IPR009913">
    <property type="entry name" value="TraP"/>
</dbReference>
<accession>A0A0N9NLD7</accession>
<feature type="transmembrane region" description="Helical" evidence="1">
    <location>
        <begin position="109"/>
        <end position="132"/>
    </location>
</feature>
<organism evidence="2">
    <name type="scientific">Pectobacterium carotovorum</name>
    <name type="common">Erwinia carotovora</name>
    <dbReference type="NCBI Taxonomy" id="554"/>
    <lineage>
        <taxon>Bacteria</taxon>
        <taxon>Pseudomonadati</taxon>
        <taxon>Pseudomonadota</taxon>
        <taxon>Gammaproteobacteria</taxon>
        <taxon>Enterobacterales</taxon>
        <taxon>Pectobacteriaceae</taxon>
        <taxon>Pectobacterium</taxon>
    </lineage>
</organism>
<proteinExistence type="predicted"/>
<geneLocation type="plasmid" evidence="2">
    <name>Drgb3</name>
</geneLocation>
<keyword evidence="2" id="KW-0614">Plasmid</keyword>
<keyword evidence="1" id="KW-1133">Transmembrane helix</keyword>
<keyword evidence="1" id="KW-0812">Transmembrane</keyword>
<evidence type="ECO:0000256" key="1">
    <source>
        <dbReference type="SAM" id="Phobius"/>
    </source>
</evidence>
<reference evidence="2" key="1">
    <citation type="journal article" date="2015" name="Environ. Microbiol.">
        <title>Plasmids from the gut microbiome of cabbage root fly larvae encode SaxA that catalyses the conversion of the plant toxin 2-phenylethyl isothiocyanate.</title>
        <authorList>
            <person name="Welte C.U."/>
            <person name="de Graaf R.M."/>
            <person name="van den Bosch T.J."/>
            <person name="Op den Camp H.J."/>
            <person name="van Dam N.M."/>
            <person name="Jetten M.S."/>
        </authorList>
    </citation>
    <scope>NUCLEOTIDE SEQUENCE</scope>
    <source>
        <plasmid evidence="2">Drgb3</plasmid>
    </source>
</reference>
<dbReference type="Pfam" id="PF07296">
    <property type="entry name" value="TraP"/>
    <property type="match status" value="1"/>
</dbReference>
<evidence type="ECO:0000313" key="2">
    <source>
        <dbReference type="EMBL" id="ALG88581.1"/>
    </source>
</evidence>
<dbReference type="AlphaFoldDB" id="A0A0N9NLD7"/>
<dbReference type="EMBL" id="KT351734">
    <property type="protein sequence ID" value="ALG88581.1"/>
    <property type="molecule type" value="Genomic_DNA"/>
</dbReference>
<dbReference type="RefSeq" id="WP_181375102.1">
    <property type="nucleotide sequence ID" value="NZ_KT351734.1"/>
</dbReference>
<feature type="transmembrane region" description="Helical" evidence="1">
    <location>
        <begin position="12"/>
        <end position="39"/>
    </location>
</feature>
<protein>
    <submittedName>
        <fullName evidence="2">Conjugal transfer protein TraP</fullName>
    </submittedName>
</protein>
<name>A0A0N9NLD7_PECCA</name>
<keyword evidence="1" id="KW-0472">Membrane</keyword>
<sequence>MASKILSATVYGLSWLAWAFQRVVIWPAATLALILVLLFCMDGNSPGRALVGVLKQADSITDGQKWTWRKCPMGTKEELISNVPFPVAPEDCPVVVTDADEYASYIDRWLYFGLIELWLLLALSFLGGSYLLRRSPYHHRYGFIKNADGREYIRCGTSSHSQTGKGVSVVFPVRKESKKQRIFEVFTSSLAARKDDKEL</sequence>